<dbReference type="Proteomes" id="UP000265520">
    <property type="component" value="Unassembled WGS sequence"/>
</dbReference>
<keyword evidence="2" id="KW-1185">Reference proteome</keyword>
<sequence>MGKTEIDGMRVKATTASDCDYLQVYRIVI</sequence>
<name>A0A392W8L2_9FABA</name>
<evidence type="ECO:0000313" key="2">
    <source>
        <dbReference type="Proteomes" id="UP000265520"/>
    </source>
</evidence>
<evidence type="ECO:0000313" key="1">
    <source>
        <dbReference type="EMBL" id="MCI96082.1"/>
    </source>
</evidence>
<proteinExistence type="predicted"/>
<reference evidence="1 2" key="1">
    <citation type="journal article" date="2018" name="Front. Plant Sci.">
        <title>Red Clover (Trifolium pratense) and Zigzag Clover (T. medium) - A Picture of Genomic Similarities and Differences.</title>
        <authorList>
            <person name="Dluhosova J."/>
            <person name="Istvanek J."/>
            <person name="Nedelnik J."/>
            <person name="Repkova J."/>
        </authorList>
    </citation>
    <scope>NUCLEOTIDE SEQUENCE [LARGE SCALE GENOMIC DNA]</scope>
    <source>
        <strain evidence="2">cv. 10/8</strain>
        <tissue evidence="1">Leaf</tissue>
    </source>
</reference>
<dbReference type="EMBL" id="LXQA011405611">
    <property type="protein sequence ID" value="MCI96082.1"/>
    <property type="molecule type" value="Genomic_DNA"/>
</dbReference>
<feature type="non-terminal residue" evidence="1">
    <location>
        <position position="29"/>
    </location>
</feature>
<protein>
    <submittedName>
        <fullName evidence="1">Uncharacterized protein</fullName>
    </submittedName>
</protein>
<accession>A0A392W8L2</accession>
<organism evidence="1 2">
    <name type="scientific">Trifolium medium</name>
    <dbReference type="NCBI Taxonomy" id="97028"/>
    <lineage>
        <taxon>Eukaryota</taxon>
        <taxon>Viridiplantae</taxon>
        <taxon>Streptophyta</taxon>
        <taxon>Embryophyta</taxon>
        <taxon>Tracheophyta</taxon>
        <taxon>Spermatophyta</taxon>
        <taxon>Magnoliopsida</taxon>
        <taxon>eudicotyledons</taxon>
        <taxon>Gunneridae</taxon>
        <taxon>Pentapetalae</taxon>
        <taxon>rosids</taxon>
        <taxon>fabids</taxon>
        <taxon>Fabales</taxon>
        <taxon>Fabaceae</taxon>
        <taxon>Papilionoideae</taxon>
        <taxon>50 kb inversion clade</taxon>
        <taxon>NPAAA clade</taxon>
        <taxon>Hologalegina</taxon>
        <taxon>IRL clade</taxon>
        <taxon>Trifolieae</taxon>
        <taxon>Trifolium</taxon>
    </lineage>
</organism>
<dbReference type="AlphaFoldDB" id="A0A392W8L2"/>
<comment type="caution">
    <text evidence="1">The sequence shown here is derived from an EMBL/GenBank/DDBJ whole genome shotgun (WGS) entry which is preliminary data.</text>
</comment>